<evidence type="ECO:0000313" key="3">
    <source>
        <dbReference type="EMBL" id="EKF75394.1"/>
    </source>
</evidence>
<accession>L0WFC9</accession>
<comment type="caution">
    <text evidence="3">The sequence shown here is derived from an EMBL/GenBank/DDBJ whole genome shotgun (WGS) entry which is preliminary data.</text>
</comment>
<gene>
    <name evidence="3" type="ORF">A11A3_03519</name>
</gene>
<evidence type="ECO:0000256" key="2">
    <source>
        <dbReference type="SAM" id="SignalP"/>
    </source>
</evidence>
<dbReference type="Proteomes" id="UP000010164">
    <property type="component" value="Unassembled WGS sequence"/>
</dbReference>
<evidence type="ECO:0000256" key="1">
    <source>
        <dbReference type="SAM" id="MobiDB-lite"/>
    </source>
</evidence>
<organism evidence="3 4">
    <name type="scientific">Alcanivorax hongdengensis A-11-3</name>
    <dbReference type="NCBI Taxonomy" id="1177179"/>
    <lineage>
        <taxon>Bacteria</taxon>
        <taxon>Pseudomonadati</taxon>
        <taxon>Pseudomonadota</taxon>
        <taxon>Gammaproteobacteria</taxon>
        <taxon>Oceanospirillales</taxon>
        <taxon>Alcanivoracaceae</taxon>
        <taxon>Alcanivorax</taxon>
    </lineage>
</organism>
<protein>
    <recommendedName>
        <fullName evidence="5">Secreted protein</fullName>
    </recommendedName>
</protein>
<feature type="chain" id="PRO_5003948635" description="Secreted protein" evidence="2">
    <location>
        <begin position="20"/>
        <end position="114"/>
    </location>
</feature>
<feature type="compositionally biased region" description="Polar residues" evidence="1">
    <location>
        <begin position="69"/>
        <end position="78"/>
    </location>
</feature>
<dbReference type="AlphaFoldDB" id="L0WFC9"/>
<dbReference type="RefSeq" id="WP_008927890.1">
    <property type="nucleotide sequence ID" value="NZ_AMRJ01000003.1"/>
</dbReference>
<feature type="compositionally biased region" description="Basic and acidic residues" evidence="1">
    <location>
        <begin position="80"/>
        <end position="99"/>
    </location>
</feature>
<keyword evidence="4" id="KW-1185">Reference proteome</keyword>
<dbReference type="EMBL" id="AMRJ01000003">
    <property type="protein sequence ID" value="EKF75394.1"/>
    <property type="molecule type" value="Genomic_DNA"/>
</dbReference>
<sequence>MRILITVLLLCAPFLPALADDGYDYIQGDDIYDDDYNYGLHYDGLSSIPKTNLNTDTRGGQLEQEVRKLQQSTTQPSVTREIDKLKKKELPTLDDDMKKQTTPMQQLDELESPH</sequence>
<name>L0WFC9_9GAMM</name>
<feature type="signal peptide" evidence="2">
    <location>
        <begin position="1"/>
        <end position="19"/>
    </location>
</feature>
<dbReference type="PATRIC" id="fig|1177179.3.peg.702"/>
<feature type="region of interest" description="Disordered" evidence="1">
    <location>
        <begin position="65"/>
        <end position="114"/>
    </location>
</feature>
<evidence type="ECO:0008006" key="5">
    <source>
        <dbReference type="Google" id="ProtNLM"/>
    </source>
</evidence>
<dbReference type="STRING" id="1177179.A11A3_03519"/>
<reference evidence="3 4" key="1">
    <citation type="journal article" date="2012" name="J. Bacteriol.">
        <title>Genome Sequence of the Alkane-Degrading Bacterium Alcanivorax hongdengensis Type Strain A-11-3.</title>
        <authorList>
            <person name="Lai Q."/>
            <person name="Shao Z."/>
        </authorList>
    </citation>
    <scope>NUCLEOTIDE SEQUENCE [LARGE SCALE GENOMIC DNA]</scope>
    <source>
        <strain evidence="3 4">A-11-3</strain>
    </source>
</reference>
<proteinExistence type="predicted"/>
<evidence type="ECO:0000313" key="4">
    <source>
        <dbReference type="Proteomes" id="UP000010164"/>
    </source>
</evidence>
<keyword evidence="2" id="KW-0732">Signal</keyword>